<organism evidence="2 3">
    <name type="scientific">Mesobacillus persicus</name>
    <dbReference type="NCBI Taxonomy" id="930146"/>
    <lineage>
        <taxon>Bacteria</taxon>
        <taxon>Bacillati</taxon>
        <taxon>Bacillota</taxon>
        <taxon>Bacilli</taxon>
        <taxon>Bacillales</taxon>
        <taxon>Bacillaceae</taxon>
        <taxon>Mesobacillus</taxon>
    </lineage>
</organism>
<proteinExistence type="predicted"/>
<evidence type="ECO:0008006" key="4">
    <source>
        <dbReference type="Google" id="ProtNLM"/>
    </source>
</evidence>
<gene>
    <name evidence="2" type="ORF">SAMN05192533_107190</name>
</gene>
<sequence>MDSTNEFLNKLHDKQQKDEQNRKRQGKNNPSEKLPTNRNK</sequence>
<protein>
    <recommendedName>
        <fullName evidence="4">DUF4023 domain-containing protein</fullName>
    </recommendedName>
</protein>
<dbReference type="OrthoDB" id="2631586at2"/>
<dbReference type="AlphaFoldDB" id="A0A1H8CRQ6"/>
<feature type="compositionally biased region" description="Basic and acidic residues" evidence="1">
    <location>
        <begin position="9"/>
        <end position="22"/>
    </location>
</feature>
<dbReference type="Pfam" id="PF13215">
    <property type="entry name" value="DUF4023"/>
    <property type="match status" value="1"/>
</dbReference>
<reference evidence="3" key="1">
    <citation type="submission" date="2016-10" db="EMBL/GenBank/DDBJ databases">
        <authorList>
            <person name="Varghese N."/>
            <person name="Submissions S."/>
        </authorList>
    </citation>
    <scope>NUCLEOTIDE SEQUENCE [LARGE SCALE GENOMIC DNA]</scope>
    <source>
        <strain evidence="3">B48,IBRC-M 10115,DSM 25386,CECT 8001</strain>
    </source>
</reference>
<dbReference type="RefSeq" id="WP_090745480.1">
    <property type="nucleotide sequence ID" value="NZ_FOBW01000007.1"/>
</dbReference>
<dbReference type="InterPro" id="IPR025097">
    <property type="entry name" value="DUF4023"/>
</dbReference>
<name>A0A1H8CRQ6_9BACI</name>
<keyword evidence="3" id="KW-1185">Reference proteome</keyword>
<evidence type="ECO:0000313" key="3">
    <source>
        <dbReference type="Proteomes" id="UP000198553"/>
    </source>
</evidence>
<dbReference type="Proteomes" id="UP000198553">
    <property type="component" value="Unassembled WGS sequence"/>
</dbReference>
<evidence type="ECO:0000313" key="2">
    <source>
        <dbReference type="EMBL" id="SEM97134.1"/>
    </source>
</evidence>
<feature type="compositionally biased region" description="Polar residues" evidence="1">
    <location>
        <begin position="27"/>
        <end position="40"/>
    </location>
</feature>
<evidence type="ECO:0000256" key="1">
    <source>
        <dbReference type="SAM" id="MobiDB-lite"/>
    </source>
</evidence>
<accession>A0A1H8CRQ6</accession>
<dbReference type="EMBL" id="FOBW01000007">
    <property type="protein sequence ID" value="SEM97134.1"/>
    <property type="molecule type" value="Genomic_DNA"/>
</dbReference>
<feature type="region of interest" description="Disordered" evidence="1">
    <location>
        <begin position="1"/>
        <end position="40"/>
    </location>
</feature>